<reference evidence="2 3" key="1">
    <citation type="submission" date="2024-05" db="EMBL/GenBank/DDBJ databases">
        <title>Genome sequencing and assembly of Indian major carp, Cirrhinus mrigala (Hamilton, 1822).</title>
        <authorList>
            <person name="Mohindra V."/>
            <person name="Chowdhury L.M."/>
            <person name="Lal K."/>
            <person name="Jena J.K."/>
        </authorList>
    </citation>
    <scope>NUCLEOTIDE SEQUENCE [LARGE SCALE GENOMIC DNA]</scope>
    <source>
        <strain evidence="2">CM1030</strain>
        <tissue evidence="2">Blood</tissue>
    </source>
</reference>
<dbReference type="EMBL" id="JAMKFB020000025">
    <property type="protein sequence ID" value="KAL0154544.1"/>
    <property type="molecule type" value="Genomic_DNA"/>
</dbReference>
<name>A0ABD0MX30_CIRMR</name>
<evidence type="ECO:0000313" key="3">
    <source>
        <dbReference type="Proteomes" id="UP001529510"/>
    </source>
</evidence>
<evidence type="ECO:0000256" key="1">
    <source>
        <dbReference type="ARBA" id="ARBA00004123"/>
    </source>
</evidence>
<dbReference type="GO" id="GO:0005634">
    <property type="term" value="C:nucleus"/>
    <property type="evidence" value="ECO:0007669"/>
    <property type="project" value="UniProtKB-SubCell"/>
</dbReference>
<protein>
    <submittedName>
        <fullName evidence="2">Uncharacterized protein</fullName>
    </submittedName>
</protein>
<feature type="non-terminal residue" evidence="2">
    <location>
        <position position="74"/>
    </location>
</feature>
<comment type="subcellular location">
    <subcellularLocation>
        <location evidence="1">Nucleus</location>
    </subcellularLocation>
</comment>
<comment type="caution">
    <text evidence="2">The sequence shown here is derived from an EMBL/GenBank/DDBJ whole genome shotgun (WGS) entry which is preliminary data.</text>
</comment>
<gene>
    <name evidence="2" type="ORF">M9458_048807</name>
</gene>
<dbReference type="AlphaFoldDB" id="A0ABD0MX30"/>
<organism evidence="2 3">
    <name type="scientific">Cirrhinus mrigala</name>
    <name type="common">Mrigala</name>
    <dbReference type="NCBI Taxonomy" id="683832"/>
    <lineage>
        <taxon>Eukaryota</taxon>
        <taxon>Metazoa</taxon>
        <taxon>Chordata</taxon>
        <taxon>Craniata</taxon>
        <taxon>Vertebrata</taxon>
        <taxon>Euteleostomi</taxon>
        <taxon>Actinopterygii</taxon>
        <taxon>Neopterygii</taxon>
        <taxon>Teleostei</taxon>
        <taxon>Ostariophysi</taxon>
        <taxon>Cypriniformes</taxon>
        <taxon>Cyprinidae</taxon>
        <taxon>Labeoninae</taxon>
        <taxon>Labeonini</taxon>
        <taxon>Cirrhinus</taxon>
    </lineage>
</organism>
<proteinExistence type="predicted"/>
<dbReference type="PANTHER" id="PTHR11211">
    <property type="entry name" value="IROQUOIS-CLASS HOMEODOMAIN PROTEIN IRX"/>
    <property type="match status" value="1"/>
</dbReference>
<evidence type="ECO:0000313" key="2">
    <source>
        <dbReference type="EMBL" id="KAL0154544.1"/>
    </source>
</evidence>
<accession>A0ABD0MX30</accession>
<dbReference type="Proteomes" id="UP001529510">
    <property type="component" value="Unassembled WGS sequence"/>
</dbReference>
<dbReference type="PANTHER" id="PTHR11211:SF17">
    <property type="entry name" value="IROQUOIS-CLASS HOMEODOMAIN PROTEIN IRX-5"/>
    <property type="match status" value="1"/>
</dbReference>
<keyword evidence="3" id="KW-1185">Reference proteome</keyword>
<sequence length="74" mass="7845">MAFPQGYLYQSSLSLYSCPPYSSSAITGPRTDDLGRSSSGSAFAPYASTAFTNTTAYNSLQYSPESTAPFTSYG</sequence>